<comment type="caution">
    <text evidence="9">The sequence shown here is derived from an EMBL/GenBank/DDBJ whole genome shotgun (WGS) entry which is preliminary data.</text>
</comment>
<feature type="transmembrane region" description="Helical" evidence="8">
    <location>
        <begin position="130"/>
        <end position="155"/>
    </location>
</feature>
<evidence type="ECO:0000313" key="10">
    <source>
        <dbReference type="Proteomes" id="UP000677918"/>
    </source>
</evidence>
<evidence type="ECO:0000256" key="3">
    <source>
        <dbReference type="ARBA" id="ARBA00022475"/>
    </source>
</evidence>
<evidence type="ECO:0000313" key="9">
    <source>
        <dbReference type="EMBL" id="GIQ70174.1"/>
    </source>
</evidence>
<keyword evidence="5" id="KW-0133">Cell shape</keyword>
<reference evidence="9" key="1">
    <citation type="submission" date="2021-04" db="EMBL/GenBank/DDBJ databases">
        <title>Draft genome sequence of Xylanibacillus composti strain K13.</title>
        <authorList>
            <person name="Uke A."/>
            <person name="Chhe C."/>
            <person name="Baramee S."/>
            <person name="Kosugi A."/>
        </authorList>
    </citation>
    <scope>NUCLEOTIDE SEQUENCE</scope>
    <source>
        <strain evidence="9">K13</strain>
    </source>
</reference>
<dbReference type="RefSeq" id="WP_213412940.1">
    <property type="nucleotide sequence ID" value="NZ_BOVK01000041.1"/>
</dbReference>
<dbReference type="NCBIfam" id="TIGR03426">
    <property type="entry name" value="shape_MreD"/>
    <property type="match status" value="1"/>
</dbReference>
<evidence type="ECO:0000256" key="4">
    <source>
        <dbReference type="ARBA" id="ARBA00022692"/>
    </source>
</evidence>
<proteinExistence type="inferred from homology"/>
<feature type="transmembrane region" description="Helical" evidence="8">
    <location>
        <begin position="6"/>
        <end position="25"/>
    </location>
</feature>
<evidence type="ECO:0000256" key="6">
    <source>
        <dbReference type="ARBA" id="ARBA00022989"/>
    </source>
</evidence>
<dbReference type="GO" id="GO:0005886">
    <property type="term" value="C:plasma membrane"/>
    <property type="evidence" value="ECO:0007669"/>
    <property type="project" value="UniProtKB-SubCell"/>
</dbReference>
<name>A0A8J4M2X3_9BACL</name>
<evidence type="ECO:0000256" key="2">
    <source>
        <dbReference type="ARBA" id="ARBA00007776"/>
    </source>
</evidence>
<evidence type="ECO:0000256" key="7">
    <source>
        <dbReference type="ARBA" id="ARBA00023136"/>
    </source>
</evidence>
<feature type="transmembrane region" description="Helical" evidence="8">
    <location>
        <begin position="100"/>
        <end position="124"/>
    </location>
</feature>
<keyword evidence="6 8" id="KW-1133">Transmembrane helix</keyword>
<keyword evidence="10" id="KW-1185">Reference proteome</keyword>
<dbReference type="InterPro" id="IPR007227">
    <property type="entry name" value="Cell_shape_determining_MreD"/>
</dbReference>
<comment type="similarity">
    <text evidence="2">Belongs to the MreD family.</text>
</comment>
<dbReference type="EMBL" id="BOVK01000041">
    <property type="protein sequence ID" value="GIQ70174.1"/>
    <property type="molecule type" value="Genomic_DNA"/>
</dbReference>
<accession>A0A8J4M2X3</accession>
<dbReference type="GO" id="GO:0008360">
    <property type="term" value="P:regulation of cell shape"/>
    <property type="evidence" value="ECO:0007669"/>
    <property type="project" value="UniProtKB-KW"/>
</dbReference>
<gene>
    <name evidence="9" type="ORF">XYCOK13_29980</name>
</gene>
<keyword evidence="7 8" id="KW-0472">Membrane</keyword>
<sequence length="174" mass="19644">MKRTAIWWIMLLLFLLEGGLMPWLIPPGLQSQISPHLVLIVVIFCGFFVGRHFALAAGLLFGFLHDIIYYGYMLGLYAFAAGLTGYGAGLFPNRSHWHVLHVLAATAGGLVFFDGVVYLMYTFFAIHEETWLWLLLHRILPSLAFNLLMALLLYVPIRTLLERSGTKSKQEESG</sequence>
<evidence type="ECO:0000256" key="8">
    <source>
        <dbReference type="SAM" id="Phobius"/>
    </source>
</evidence>
<organism evidence="9 10">
    <name type="scientific">Xylanibacillus composti</name>
    <dbReference type="NCBI Taxonomy" id="1572762"/>
    <lineage>
        <taxon>Bacteria</taxon>
        <taxon>Bacillati</taxon>
        <taxon>Bacillota</taxon>
        <taxon>Bacilli</taxon>
        <taxon>Bacillales</taxon>
        <taxon>Paenibacillaceae</taxon>
        <taxon>Xylanibacillus</taxon>
    </lineage>
</organism>
<dbReference type="Gene3D" id="1.10.1760.20">
    <property type="match status" value="1"/>
</dbReference>
<dbReference type="AlphaFoldDB" id="A0A8J4M2X3"/>
<comment type="subcellular location">
    <subcellularLocation>
        <location evidence="1">Cell membrane</location>
        <topology evidence="1">Multi-pass membrane protein</topology>
    </subcellularLocation>
</comment>
<dbReference type="Pfam" id="PF04093">
    <property type="entry name" value="MreD"/>
    <property type="match status" value="1"/>
</dbReference>
<evidence type="ECO:0000256" key="1">
    <source>
        <dbReference type="ARBA" id="ARBA00004651"/>
    </source>
</evidence>
<evidence type="ECO:0008006" key="11">
    <source>
        <dbReference type="Google" id="ProtNLM"/>
    </source>
</evidence>
<evidence type="ECO:0000256" key="5">
    <source>
        <dbReference type="ARBA" id="ARBA00022960"/>
    </source>
</evidence>
<feature type="transmembrane region" description="Helical" evidence="8">
    <location>
        <begin position="67"/>
        <end position="88"/>
    </location>
</feature>
<protein>
    <recommendedName>
        <fullName evidence="11">Rod shape-determining protein MreD</fullName>
    </recommendedName>
</protein>
<feature type="transmembrane region" description="Helical" evidence="8">
    <location>
        <begin position="37"/>
        <end position="61"/>
    </location>
</feature>
<dbReference type="Proteomes" id="UP000677918">
    <property type="component" value="Unassembled WGS sequence"/>
</dbReference>
<keyword evidence="4 8" id="KW-0812">Transmembrane</keyword>
<keyword evidence="3" id="KW-1003">Cell membrane</keyword>